<protein>
    <recommendedName>
        <fullName evidence="2">PI4-kinase N-terminal domain-containing protein</fullName>
    </recommendedName>
</protein>
<sequence length="144" mass="17218">FIEERVYLCMHKADIEMEMLVDLFHKSLSLITENSKAPMTKHIESVGLRFQLLYLALYLVQSDYLANGISKYLLREKIYHTAFEYFTILHHCPTQSHNELRNDIRRLIRFFSLVHGEKKFCDDSTFKSLFRFLVIRMNLSFVFV</sequence>
<name>A0A820NJN1_9BILA</name>
<dbReference type="Pfam" id="PF19274">
    <property type="entry name" value="PI4K_N"/>
    <property type="match status" value="1"/>
</dbReference>
<dbReference type="AlphaFoldDB" id="A0A820NJN1"/>
<comment type="caution">
    <text evidence="3">The sequence shown here is derived from an EMBL/GenBank/DDBJ whole genome shotgun (WGS) entry which is preliminary data.</text>
</comment>
<evidence type="ECO:0000313" key="3">
    <source>
        <dbReference type="EMBL" id="CAF4389846.1"/>
    </source>
</evidence>
<comment type="similarity">
    <text evidence="1">Belongs to the PI3/PI4-kinase family. Type III PI4K subfamily.</text>
</comment>
<dbReference type="EMBL" id="CAJOAZ010025039">
    <property type="protein sequence ID" value="CAF4389846.1"/>
    <property type="molecule type" value="Genomic_DNA"/>
</dbReference>
<reference evidence="3" key="1">
    <citation type="submission" date="2021-02" db="EMBL/GenBank/DDBJ databases">
        <authorList>
            <person name="Nowell W R."/>
        </authorList>
    </citation>
    <scope>NUCLEOTIDE SEQUENCE</scope>
</reference>
<dbReference type="InterPro" id="IPR045495">
    <property type="entry name" value="PI4K_N"/>
</dbReference>
<evidence type="ECO:0000259" key="2">
    <source>
        <dbReference type="Pfam" id="PF19274"/>
    </source>
</evidence>
<feature type="non-terminal residue" evidence="3">
    <location>
        <position position="1"/>
    </location>
</feature>
<gene>
    <name evidence="3" type="ORF">OXD698_LOCUS50839</name>
</gene>
<accession>A0A820NJN1</accession>
<evidence type="ECO:0000313" key="4">
    <source>
        <dbReference type="Proteomes" id="UP000663844"/>
    </source>
</evidence>
<proteinExistence type="inferred from homology"/>
<dbReference type="Proteomes" id="UP000663844">
    <property type="component" value="Unassembled WGS sequence"/>
</dbReference>
<evidence type="ECO:0000256" key="1">
    <source>
        <dbReference type="ARBA" id="ARBA00006209"/>
    </source>
</evidence>
<organism evidence="3 4">
    <name type="scientific">Adineta steineri</name>
    <dbReference type="NCBI Taxonomy" id="433720"/>
    <lineage>
        <taxon>Eukaryota</taxon>
        <taxon>Metazoa</taxon>
        <taxon>Spiralia</taxon>
        <taxon>Gnathifera</taxon>
        <taxon>Rotifera</taxon>
        <taxon>Eurotatoria</taxon>
        <taxon>Bdelloidea</taxon>
        <taxon>Adinetida</taxon>
        <taxon>Adinetidae</taxon>
        <taxon>Adineta</taxon>
    </lineage>
</organism>
<feature type="domain" description="PI4-kinase N-terminal" evidence="2">
    <location>
        <begin position="4"/>
        <end position="115"/>
    </location>
</feature>